<evidence type="ECO:0000313" key="3">
    <source>
        <dbReference type="Proteomes" id="UP000253094"/>
    </source>
</evidence>
<dbReference type="AlphaFoldDB" id="A0A367EZL3"/>
<organism evidence="2 3">
    <name type="scientific">Sphaerisporangium album</name>
    <dbReference type="NCBI Taxonomy" id="509200"/>
    <lineage>
        <taxon>Bacteria</taxon>
        <taxon>Bacillati</taxon>
        <taxon>Actinomycetota</taxon>
        <taxon>Actinomycetes</taxon>
        <taxon>Streptosporangiales</taxon>
        <taxon>Streptosporangiaceae</taxon>
        <taxon>Sphaerisporangium</taxon>
    </lineage>
</organism>
<sequence>MAFLETRDGVYVHGHGDAFVIRGAAAYRYLSALLPHLDGSTRLSDLVAGLPKAHADSVRSLIGTLASRGVITDAPETSAVRDPELRARFAGQIALLEQHGDDGTGFLRAATARVVVICEDPARASALAEALTANGVGAASPGSVRIATTGDVPAATMTDADLVCLIAADRTSPALFELADSACAVGAAFVSLVRVGDLLVLGPWQPADGEGSGVYSAMLRMTDNGIAGSADVWLTAGAGAAAAAPAAGLPGNAVSIAVGVAGFEVFKALTGAMRSDIEDGVVIVDPDRLTVRVERLVPHPAAPGGPAESLSPGGPAESLSPGGPAEGPSPAEPDDGVSPAERAYKRFEPVVFDTVGIMRRFDDEAISQVPAKVSALIAPSAGPAPIVAFGSETLLEARLAALEEASVRYAMNMQRRRGGLLAQALPDAEVVEAGRLRSWLGGTPLPEDPLVAATGLDGARPLAVPRGAVLAGPWDRRAARFEPDLVGVAAGDSPETAVSRALLAAAGAYTVAAVARDEIGLRPVDDTALTADPDTERGKRLRMLASEVRREGRALAFYTAPGVVPVAVLRVRDGADEELVARPGRSWFDAAESALLAVVAARQIAGSPTGWTAPSTPAAPALPGARVSERPGDVSALAEITGLDTAVARLRADGTRAGVVDLTPPDLVGVTNVVRVLLFRDAGSPS</sequence>
<gene>
    <name evidence="2" type="ORF">DQ384_35205</name>
</gene>
<proteinExistence type="predicted"/>
<comment type="caution">
    <text evidence="2">The sequence shown here is derived from an EMBL/GenBank/DDBJ whole genome shotgun (WGS) entry which is preliminary data.</text>
</comment>
<dbReference type="RefSeq" id="WP_114033196.1">
    <property type="nucleotide sequence ID" value="NZ_QOIL01000027.1"/>
</dbReference>
<name>A0A367EZL3_9ACTN</name>
<dbReference type="OrthoDB" id="4219774at2"/>
<evidence type="ECO:0000256" key="1">
    <source>
        <dbReference type="SAM" id="MobiDB-lite"/>
    </source>
</evidence>
<dbReference type="EMBL" id="QOIL01000027">
    <property type="protein sequence ID" value="RCG22837.1"/>
    <property type="molecule type" value="Genomic_DNA"/>
</dbReference>
<feature type="compositionally biased region" description="Low complexity" evidence="1">
    <location>
        <begin position="317"/>
        <end position="329"/>
    </location>
</feature>
<dbReference type="Gene3D" id="3.40.50.720">
    <property type="entry name" value="NAD(P)-binding Rossmann-like Domain"/>
    <property type="match status" value="1"/>
</dbReference>
<protein>
    <recommendedName>
        <fullName evidence="4">YcaO domain-containing protein</fullName>
    </recommendedName>
</protein>
<reference evidence="2 3" key="1">
    <citation type="submission" date="2018-06" db="EMBL/GenBank/DDBJ databases">
        <title>Sphaerisporangium craniellae sp. nov., isolated from a marine sponge in the South China Sea.</title>
        <authorList>
            <person name="Li L."/>
        </authorList>
    </citation>
    <scope>NUCLEOTIDE SEQUENCE [LARGE SCALE GENOMIC DNA]</scope>
    <source>
        <strain evidence="2 3">CCTCC AA 208026</strain>
    </source>
</reference>
<evidence type="ECO:0008006" key="4">
    <source>
        <dbReference type="Google" id="ProtNLM"/>
    </source>
</evidence>
<accession>A0A367EZL3</accession>
<dbReference type="Proteomes" id="UP000253094">
    <property type="component" value="Unassembled WGS sequence"/>
</dbReference>
<feature type="region of interest" description="Disordered" evidence="1">
    <location>
        <begin position="299"/>
        <end position="339"/>
    </location>
</feature>
<keyword evidence="3" id="KW-1185">Reference proteome</keyword>
<evidence type="ECO:0000313" key="2">
    <source>
        <dbReference type="EMBL" id="RCG22837.1"/>
    </source>
</evidence>